<dbReference type="InterPro" id="IPR004013">
    <property type="entry name" value="PHP_dom"/>
</dbReference>
<feature type="region of interest" description="Disordered" evidence="9">
    <location>
        <begin position="1"/>
        <end position="23"/>
    </location>
</feature>
<dbReference type="Proteomes" id="UP000183809">
    <property type="component" value="Unassembled WGS sequence"/>
</dbReference>
<dbReference type="SUPFAM" id="SSF89550">
    <property type="entry name" value="PHP domain-like"/>
    <property type="match status" value="1"/>
</dbReference>
<evidence type="ECO:0000256" key="1">
    <source>
        <dbReference type="ARBA" id="ARBA00004970"/>
    </source>
</evidence>
<sequence>MGRAEPHQAGVLCPELGEAPPRQQPYKTALDFYSQRPTRHPAAPSCNHLTMPFSHHSHSGQFCAHAKGTLEEMIQAAIAKGFHTFALTEHIPRGDGDLYPEETLDSAGLMQLFDHYHREAVRLRDAYRSQIQILIGMETEWIREPESREWIAKLQQKYAFDLFIGSVHHMHTVPIDFDKAMYSEARTRAGGTDERLFEDYFDAQLEMLQALRPPIVGHFDLVRLLSDEPNRKLRQWAGVWRRIQRNLEFIAAYGGLLELNTAGLRKGLLEPYPTSEICEVFLGLGGRFTLSDDSHQVEHVATNYARIPEFLDGVGIRELFFLQAGREGADARFPGISLARVSAGELAGQLAQVDA</sequence>
<keyword evidence="5 8" id="KW-0378">Hydrolase</keyword>
<dbReference type="GeneID" id="31016522"/>
<dbReference type="InterPro" id="IPR010140">
    <property type="entry name" value="Histidinol_P_phosphatase_HisJ"/>
</dbReference>
<evidence type="ECO:0000256" key="8">
    <source>
        <dbReference type="RuleBase" id="RU366003"/>
    </source>
</evidence>
<keyword evidence="6 8" id="KW-0368">Histidine biosynthesis</keyword>
<evidence type="ECO:0000256" key="2">
    <source>
        <dbReference type="ARBA" id="ARBA00009152"/>
    </source>
</evidence>
<name>A0A1J9RW48_9PEZI</name>
<evidence type="ECO:0000313" key="11">
    <source>
        <dbReference type="EMBL" id="OJD31701.1"/>
    </source>
</evidence>
<comment type="catalytic activity">
    <reaction evidence="7 8">
        <text>L-histidinol phosphate + H2O = L-histidinol + phosphate</text>
        <dbReference type="Rhea" id="RHEA:14465"/>
        <dbReference type="ChEBI" id="CHEBI:15377"/>
        <dbReference type="ChEBI" id="CHEBI:43474"/>
        <dbReference type="ChEBI" id="CHEBI:57699"/>
        <dbReference type="ChEBI" id="CHEBI:57980"/>
        <dbReference type="EC" id="3.1.3.15"/>
    </reaction>
</comment>
<dbReference type="AlphaFoldDB" id="A0A1J9RW48"/>
<dbReference type="GO" id="GO:0000105">
    <property type="term" value="P:L-histidine biosynthetic process"/>
    <property type="evidence" value="ECO:0007669"/>
    <property type="project" value="UniProtKB-UniRule"/>
</dbReference>
<dbReference type="PANTHER" id="PTHR21039:SF0">
    <property type="entry name" value="HISTIDINOL-PHOSPHATASE"/>
    <property type="match status" value="1"/>
</dbReference>
<dbReference type="Gene3D" id="3.20.20.140">
    <property type="entry name" value="Metal-dependent hydrolases"/>
    <property type="match status" value="1"/>
</dbReference>
<protein>
    <recommendedName>
        <fullName evidence="3 8">Histidinol-phosphatase</fullName>
        <shortName evidence="8">HolPase</shortName>
        <ecNumber evidence="3 8">3.1.3.15</ecNumber>
    </recommendedName>
</protein>
<evidence type="ECO:0000313" key="12">
    <source>
        <dbReference type="Proteomes" id="UP000183809"/>
    </source>
</evidence>
<evidence type="ECO:0000256" key="3">
    <source>
        <dbReference type="ARBA" id="ARBA00013085"/>
    </source>
</evidence>
<feature type="domain" description="PHP" evidence="10">
    <location>
        <begin position="55"/>
        <end position="262"/>
    </location>
</feature>
<dbReference type="GO" id="GO:0005737">
    <property type="term" value="C:cytoplasm"/>
    <property type="evidence" value="ECO:0007669"/>
    <property type="project" value="TreeGrafter"/>
</dbReference>
<dbReference type="GO" id="GO:0004401">
    <property type="term" value="F:histidinol-phosphatase activity"/>
    <property type="evidence" value="ECO:0007669"/>
    <property type="project" value="UniProtKB-UniRule"/>
</dbReference>
<comment type="caution">
    <text evidence="11">The sequence shown here is derived from an EMBL/GenBank/DDBJ whole genome shotgun (WGS) entry which is preliminary data.</text>
</comment>
<dbReference type="FunFam" id="3.20.20.140:FF:000059">
    <property type="entry name" value="Histidinol-phosphatase"/>
    <property type="match status" value="1"/>
</dbReference>
<reference evidence="11 12" key="1">
    <citation type="submission" date="2016-10" db="EMBL/GenBank/DDBJ databases">
        <title>Proteomics and genomics reveal pathogen-plant mechanisms compatible with a hemibiotrophic lifestyle of Diplodia corticola.</title>
        <authorList>
            <person name="Fernandes I."/>
            <person name="De Jonge R."/>
            <person name="Van De Peer Y."/>
            <person name="Devreese B."/>
            <person name="Alves A."/>
            <person name="Esteves A.C."/>
        </authorList>
    </citation>
    <scope>NUCLEOTIDE SEQUENCE [LARGE SCALE GENOMIC DNA]</scope>
    <source>
        <strain evidence="11 12">CBS 112549</strain>
    </source>
</reference>
<dbReference type="EMBL" id="MNUE01000045">
    <property type="protein sequence ID" value="OJD31701.1"/>
    <property type="molecule type" value="Genomic_DNA"/>
</dbReference>
<dbReference type="Pfam" id="PF02811">
    <property type="entry name" value="PHP"/>
    <property type="match status" value="1"/>
</dbReference>
<dbReference type="EC" id="3.1.3.15" evidence="3 8"/>
<dbReference type="NCBIfam" id="TIGR01856">
    <property type="entry name" value="hisJ_fam"/>
    <property type="match status" value="1"/>
</dbReference>
<dbReference type="RefSeq" id="XP_020127961.1">
    <property type="nucleotide sequence ID" value="XM_020276261.1"/>
</dbReference>
<keyword evidence="4 8" id="KW-0028">Amino-acid biosynthesis</keyword>
<gene>
    <name evidence="11" type="ORF">BKCO1_4500096</name>
</gene>
<evidence type="ECO:0000256" key="7">
    <source>
        <dbReference type="ARBA" id="ARBA00049158"/>
    </source>
</evidence>
<evidence type="ECO:0000259" key="10">
    <source>
        <dbReference type="Pfam" id="PF02811"/>
    </source>
</evidence>
<evidence type="ECO:0000256" key="4">
    <source>
        <dbReference type="ARBA" id="ARBA00022605"/>
    </source>
</evidence>
<proteinExistence type="inferred from homology"/>
<dbReference type="InterPro" id="IPR016195">
    <property type="entry name" value="Pol/histidinol_Pase-like"/>
</dbReference>
<dbReference type="PANTHER" id="PTHR21039">
    <property type="entry name" value="HISTIDINOL PHOSPHATASE-RELATED"/>
    <property type="match status" value="1"/>
</dbReference>
<evidence type="ECO:0000256" key="6">
    <source>
        <dbReference type="ARBA" id="ARBA00023102"/>
    </source>
</evidence>
<dbReference type="UniPathway" id="UPA00031">
    <property type="reaction ID" value="UER00013"/>
</dbReference>
<dbReference type="OrthoDB" id="5957391at2759"/>
<accession>A0A1J9RW48</accession>
<evidence type="ECO:0000256" key="5">
    <source>
        <dbReference type="ARBA" id="ARBA00022801"/>
    </source>
</evidence>
<evidence type="ECO:0000256" key="9">
    <source>
        <dbReference type="SAM" id="MobiDB-lite"/>
    </source>
</evidence>
<keyword evidence="12" id="KW-1185">Reference proteome</keyword>
<comment type="pathway">
    <text evidence="1 8">Amino-acid biosynthesis; L-histidine biosynthesis; L-histidine from 5-phospho-alpha-D-ribose 1-diphosphate: step 8/9.</text>
</comment>
<dbReference type="STRING" id="236234.A0A1J9RW48"/>
<comment type="similarity">
    <text evidence="2 8">Belongs to the PHP hydrolase family. HisK subfamily.</text>
</comment>
<organism evidence="11 12">
    <name type="scientific">Diplodia corticola</name>
    <dbReference type="NCBI Taxonomy" id="236234"/>
    <lineage>
        <taxon>Eukaryota</taxon>
        <taxon>Fungi</taxon>
        <taxon>Dikarya</taxon>
        <taxon>Ascomycota</taxon>
        <taxon>Pezizomycotina</taxon>
        <taxon>Dothideomycetes</taxon>
        <taxon>Dothideomycetes incertae sedis</taxon>
        <taxon>Botryosphaeriales</taxon>
        <taxon>Botryosphaeriaceae</taxon>
        <taxon>Diplodia</taxon>
    </lineage>
</organism>
<dbReference type="CDD" id="cd12110">
    <property type="entry name" value="PHP_HisPPase_Hisj_like"/>
    <property type="match status" value="1"/>
</dbReference>